<reference evidence="2" key="1">
    <citation type="submission" date="2022-11" db="UniProtKB">
        <authorList>
            <consortium name="WormBaseParasite"/>
        </authorList>
    </citation>
    <scope>IDENTIFICATION</scope>
</reference>
<dbReference type="WBParaSite" id="nRc.2.0.1.t33388-RA">
    <property type="protein sequence ID" value="nRc.2.0.1.t33388-RA"/>
    <property type="gene ID" value="nRc.2.0.1.g33388"/>
</dbReference>
<dbReference type="Proteomes" id="UP000887565">
    <property type="component" value="Unplaced"/>
</dbReference>
<name>A0A915K4Y1_ROMCU</name>
<evidence type="ECO:0000313" key="2">
    <source>
        <dbReference type="WBParaSite" id="nRc.2.0.1.t33388-RA"/>
    </source>
</evidence>
<dbReference type="AlphaFoldDB" id="A0A915K4Y1"/>
<protein>
    <submittedName>
        <fullName evidence="2">Uncharacterized protein</fullName>
    </submittedName>
</protein>
<keyword evidence="1" id="KW-1185">Reference proteome</keyword>
<proteinExistence type="predicted"/>
<organism evidence="1 2">
    <name type="scientific">Romanomermis culicivorax</name>
    <name type="common">Nematode worm</name>
    <dbReference type="NCBI Taxonomy" id="13658"/>
    <lineage>
        <taxon>Eukaryota</taxon>
        <taxon>Metazoa</taxon>
        <taxon>Ecdysozoa</taxon>
        <taxon>Nematoda</taxon>
        <taxon>Enoplea</taxon>
        <taxon>Dorylaimia</taxon>
        <taxon>Mermithida</taxon>
        <taxon>Mermithoidea</taxon>
        <taxon>Mermithidae</taxon>
        <taxon>Romanomermis</taxon>
    </lineage>
</organism>
<evidence type="ECO:0000313" key="1">
    <source>
        <dbReference type="Proteomes" id="UP000887565"/>
    </source>
</evidence>
<sequence length="68" mass="8457">MCTSMTCIRHWILPYSYTRLLQANLVQAYDKRCLISQSFRSSQKYTYWRPCKQFSVPRDKWPLLWWLY</sequence>
<accession>A0A915K4Y1</accession>